<evidence type="ECO:0000256" key="1">
    <source>
        <dbReference type="SAM" id="MobiDB-lite"/>
    </source>
</evidence>
<protein>
    <submittedName>
        <fullName evidence="3">Unnamed protein product</fullName>
    </submittedName>
</protein>
<sequence length="242" mass="25376">MQSRSRWQSAFILTGLLVAETVYSAPTSTQEATTSFKTQYPPSTANARLLLPETQGVSAYQPVSDVPTDIKQYYPTSLEREGHQLQKPTPDPKEVPYRFGGPINDLYGPVSLLEGLLPGLLPATSDAPSTAPAETPVPSVTLPSQETINGPAEATSSPTTAPTSISVPVSTSSSSTSSLTSHSAKPQDTSTSVESIPATSTIMATMANGQDVFLPVSTGPIPGTVKSRNDHPVPRASIVRLS</sequence>
<proteinExistence type="predicted"/>
<dbReference type="Proteomes" id="UP001165205">
    <property type="component" value="Unassembled WGS sequence"/>
</dbReference>
<keyword evidence="2" id="KW-0732">Signal</keyword>
<feature type="region of interest" description="Disordered" evidence="1">
    <location>
        <begin position="124"/>
        <end position="195"/>
    </location>
</feature>
<feature type="compositionally biased region" description="Polar residues" evidence="1">
    <location>
        <begin position="186"/>
        <end position="195"/>
    </location>
</feature>
<gene>
    <name evidence="3" type="ORF">Aory04_000267900</name>
</gene>
<dbReference type="AlphaFoldDB" id="A0AAN4YFW5"/>
<feature type="signal peptide" evidence="2">
    <location>
        <begin position="1"/>
        <end position="24"/>
    </location>
</feature>
<evidence type="ECO:0000256" key="2">
    <source>
        <dbReference type="SAM" id="SignalP"/>
    </source>
</evidence>
<feature type="chain" id="PRO_5042994723" evidence="2">
    <location>
        <begin position="25"/>
        <end position="242"/>
    </location>
</feature>
<organism evidence="3 4">
    <name type="scientific">Aspergillus oryzae</name>
    <name type="common">Yellow koji mold</name>
    <dbReference type="NCBI Taxonomy" id="5062"/>
    <lineage>
        <taxon>Eukaryota</taxon>
        <taxon>Fungi</taxon>
        <taxon>Dikarya</taxon>
        <taxon>Ascomycota</taxon>
        <taxon>Pezizomycotina</taxon>
        <taxon>Eurotiomycetes</taxon>
        <taxon>Eurotiomycetidae</taxon>
        <taxon>Eurotiales</taxon>
        <taxon>Aspergillaceae</taxon>
        <taxon>Aspergillus</taxon>
        <taxon>Aspergillus subgen. Circumdati</taxon>
    </lineage>
</organism>
<feature type="compositionally biased region" description="Low complexity" evidence="1">
    <location>
        <begin position="124"/>
        <end position="136"/>
    </location>
</feature>
<feature type="compositionally biased region" description="Low complexity" evidence="1">
    <location>
        <begin position="151"/>
        <end position="184"/>
    </location>
</feature>
<accession>A0AAN4YFW5</accession>
<dbReference type="EMBL" id="BSYA01000020">
    <property type="protein sequence ID" value="GMG25703.1"/>
    <property type="molecule type" value="Genomic_DNA"/>
</dbReference>
<evidence type="ECO:0000313" key="4">
    <source>
        <dbReference type="Proteomes" id="UP001165205"/>
    </source>
</evidence>
<comment type="caution">
    <text evidence="3">The sequence shown here is derived from an EMBL/GenBank/DDBJ whole genome shotgun (WGS) entry which is preliminary data.</text>
</comment>
<reference evidence="3" key="1">
    <citation type="submission" date="2023-04" db="EMBL/GenBank/DDBJ databases">
        <title>Aspergillus oryzae NBRC 4228.</title>
        <authorList>
            <person name="Ichikawa N."/>
            <person name="Sato H."/>
            <person name="Tonouchi N."/>
        </authorList>
    </citation>
    <scope>NUCLEOTIDE SEQUENCE</scope>
    <source>
        <strain evidence="3">NBRC 4228</strain>
    </source>
</reference>
<name>A0AAN4YFW5_ASPOZ</name>
<evidence type="ECO:0000313" key="3">
    <source>
        <dbReference type="EMBL" id="GMG25703.1"/>
    </source>
</evidence>
<feature type="region of interest" description="Disordered" evidence="1">
    <location>
        <begin position="223"/>
        <end position="242"/>
    </location>
</feature>